<feature type="coiled-coil region" evidence="1">
    <location>
        <begin position="4"/>
        <end position="33"/>
    </location>
</feature>
<evidence type="ECO:0000313" key="3">
    <source>
        <dbReference type="Proteomes" id="UP000467252"/>
    </source>
</evidence>
<name>A0A7I7UL75_MYCPV</name>
<accession>A0A7I7UL75</accession>
<gene>
    <name evidence="2" type="ORF">MPUL_33760</name>
</gene>
<organism evidence="2 3">
    <name type="scientific">Mycolicibacterium pulveris</name>
    <name type="common">Mycobacterium pulveris</name>
    <dbReference type="NCBI Taxonomy" id="36813"/>
    <lineage>
        <taxon>Bacteria</taxon>
        <taxon>Bacillati</taxon>
        <taxon>Actinomycetota</taxon>
        <taxon>Actinomycetes</taxon>
        <taxon>Mycobacteriales</taxon>
        <taxon>Mycobacteriaceae</taxon>
        <taxon>Mycolicibacterium</taxon>
    </lineage>
</organism>
<sequence length="288" mass="31453">MGANEKLKARYRAVELQRKKNAERARRDRANASDAESIRATLHRVGAVDSWERKRFDQAAENIRADAVKRRAGHFRGLQALVGQMRGRGLTFAQIAELVGVDVREIQAQLRRAGGEGGHDSAISPAARSRAADVVPEGAAVNDDPICDGVERNESEGGAYDPTRCVRCDAVMLDEDATPRRGRRRLYCSDTCRRDASAARIAAQRYGAPIRVIEVPKAAASQKQSAGTPEPHRPVAPVDAANSVLDDGEALRGLLTRLAEQARLKKLDRATLTAARDLSNAVHPRRSW</sequence>
<reference evidence="2 3" key="1">
    <citation type="journal article" date="2019" name="Emerg. Microbes Infect.">
        <title>Comprehensive subspecies identification of 175 nontuberculous mycobacteria species based on 7547 genomic profiles.</title>
        <authorList>
            <person name="Matsumoto Y."/>
            <person name="Kinjo T."/>
            <person name="Motooka D."/>
            <person name="Nabeya D."/>
            <person name="Jung N."/>
            <person name="Uechi K."/>
            <person name="Horii T."/>
            <person name="Iida T."/>
            <person name="Fujita J."/>
            <person name="Nakamura S."/>
        </authorList>
    </citation>
    <scope>NUCLEOTIDE SEQUENCE [LARGE SCALE GENOMIC DNA]</scope>
    <source>
        <strain evidence="2 3">JCM 6370</strain>
    </source>
</reference>
<protein>
    <submittedName>
        <fullName evidence="2">Uncharacterized protein</fullName>
    </submittedName>
</protein>
<evidence type="ECO:0000313" key="2">
    <source>
        <dbReference type="EMBL" id="BBY82218.1"/>
    </source>
</evidence>
<proteinExistence type="predicted"/>
<dbReference type="AlphaFoldDB" id="A0A7I7UL75"/>
<keyword evidence="3" id="KW-1185">Reference proteome</keyword>
<dbReference type="Proteomes" id="UP000467252">
    <property type="component" value="Chromosome"/>
</dbReference>
<keyword evidence="1" id="KW-0175">Coiled coil</keyword>
<evidence type="ECO:0000256" key="1">
    <source>
        <dbReference type="SAM" id="Coils"/>
    </source>
</evidence>
<dbReference type="EMBL" id="AP022599">
    <property type="protein sequence ID" value="BBY82218.1"/>
    <property type="molecule type" value="Genomic_DNA"/>
</dbReference>
<dbReference type="RefSeq" id="WP_163902132.1">
    <property type="nucleotide sequence ID" value="NZ_AP022599.1"/>
</dbReference>